<keyword evidence="3" id="KW-1185">Reference proteome</keyword>
<sequence>MSPETPRVLTDLGDLAGRASPERSGALWRLAEPGRQLDSNLVRLPPGASVGEHAEDDLDVLLVVIAGGGELEDGAGGRLELAPTAVVWLPRTSRRALRAGPGGLVYLTVHRRRPGMTVRGPASGPSAARREPAGGGEGGEPPCMLDRVCPACGRLNERAGTAVCERCGEPLPDGPEG</sequence>
<dbReference type="Proteomes" id="UP001500058">
    <property type="component" value="Unassembled WGS sequence"/>
</dbReference>
<accession>A0ABP5V5E1</accession>
<evidence type="ECO:0000256" key="1">
    <source>
        <dbReference type="SAM" id="MobiDB-lite"/>
    </source>
</evidence>
<dbReference type="Gene3D" id="2.60.120.10">
    <property type="entry name" value="Jelly Rolls"/>
    <property type="match status" value="1"/>
</dbReference>
<dbReference type="InterPro" id="IPR014710">
    <property type="entry name" value="RmlC-like_jellyroll"/>
</dbReference>
<dbReference type="CDD" id="cd02208">
    <property type="entry name" value="cupin_RmlC-like"/>
    <property type="match status" value="1"/>
</dbReference>
<comment type="caution">
    <text evidence="2">The sequence shown here is derived from an EMBL/GenBank/DDBJ whole genome shotgun (WGS) entry which is preliminary data.</text>
</comment>
<dbReference type="InterPro" id="IPR011051">
    <property type="entry name" value="RmlC_Cupin_sf"/>
</dbReference>
<evidence type="ECO:0000313" key="3">
    <source>
        <dbReference type="Proteomes" id="UP001500058"/>
    </source>
</evidence>
<gene>
    <name evidence="2" type="ORF">GCM10010420_16030</name>
</gene>
<dbReference type="RefSeq" id="WP_344630168.1">
    <property type="nucleotide sequence ID" value="NZ_BAAATJ010000005.1"/>
</dbReference>
<dbReference type="EMBL" id="BAAATJ010000005">
    <property type="protein sequence ID" value="GAA2392325.1"/>
    <property type="molecule type" value="Genomic_DNA"/>
</dbReference>
<organism evidence="2 3">
    <name type="scientific">Streptomyces glaucosporus</name>
    <dbReference type="NCBI Taxonomy" id="284044"/>
    <lineage>
        <taxon>Bacteria</taxon>
        <taxon>Bacillati</taxon>
        <taxon>Actinomycetota</taxon>
        <taxon>Actinomycetes</taxon>
        <taxon>Kitasatosporales</taxon>
        <taxon>Streptomycetaceae</taxon>
        <taxon>Streptomyces</taxon>
    </lineage>
</organism>
<feature type="region of interest" description="Disordered" evidence="1">
    <location>
        <begin position="115"/>
        <end position="142"/>
    </location>
</feature>
<evidence type="ECO:0000313" key="2">
    <source>
        <dbReference type="EMBL" id="GAA2392325.1"/>
    </source>
</evidence>
<reference evidence="3" key="1">
    <citation type="journal article" date="2019" name="Int. J. Syst. Evol. Microbiol.">
        <title>The Global Catalogue of Microorganisms (GCM) 10K type strain sequencing project: providing services to taxonomists for standard genome sequencing and annotation.</title>
        <authorList>
            <consortium name="The Broad Institute Genomics Platform"/>
            <consortium name="The Broad Institute Genome Sequencing Center for Infectious Disease"/>
            <person name="Wu L."/>
            <person name="Ma J."/>
        </authorList>
    </citation>
    <scope>NUCLEOTIDE SEQUENCE [LARGE SCALE GENOMIC DNA]</scope>
    <source>
        <strain evidence="3">JCM 6921</strain>
    </source>
</reference>
<dbReference type="SUPFAM" id="SSF51182">
    <property type="entry name" value="RmlC-like cupins"/>
    <property type="match status" value="1"/>
</dbReference>
<protein>
    <recommendedName>
        <fullName evidence="4">Cupin 2 conserved barrel domain-containing protein</fullName>
    </recommendedName>
</protein>
<name>A0ABP5V5E1_9ACTN</name>
<proteinExistence type="predicted"/>
<evidence type="ECO:0008006" key="4">
    <source>
        <dbReference type="Google" id="ProtNLM"/>
    </source>
</evidence>